<gene>
    <name evidence="2" type="ORF">SAMN02745126_02498</name>
</gene>
<protein>
    <submittedName>
        <fullName evidence="2">Uncharacterized protein</fullName>
    </submittedName>
</protein>
<keyword evidence="3" id="KW-1185">Reference proteome</keyword>
<sequence length="87" mass="9737">MAIRPPRKKEEAAGRYSGTDQQSVPEYGHGNHKQGQAAAEAPDQEGKPWQGPPHRREGEYGYRRDEGAHGREVDGDIPRKPRRGHKA</sequence>
<accession>A0A1T4NWT2</accession>
<evidence type="ECO:0000313" key="2">
    <source>
        <dbReference type="EMBL" id="SJZ83665.1"/>
    </source>
</evidence>
<feature type="region of interest" description="Disordered" evidence="1">
    <location>
        <begin position="1"/>
        <end position="87"/>
    </location>
</feature>
<evidence type="ECO:0000313" key="3">
    <source>
        <dbReference type="Proteomes" id="UP000190092"/>
    </source>
</evidence>
<dbReference type="RefSeq" id="WP_085934173.1">
    <property type="nucleotide sequence ID" value="NZ_FUWJ01000002.1"/>
</dbReference>
<reference evidence="3" key="1">
    <citation type="submission" date="2017-02" db="EMBL/GenBank/DDBJ databases">
        <authorList>
            <person name="Varghese N."/>
            <person name="Submissions S."/>
        </authorList>
    </citation>
    <scope>NUCLEOTIDE SEQUENCE [LARGE SCALE GENOMIC DNA]</scope>
    <source>
        <strain evidence="3">ATCC 27094</strain>
    </source>
</reference>
<dbReference type="EMBL" id="FUWJ01000002">
    <property type="protein sequence ID" value="SJZ83665.1"/>
    <property type="molecule type" value="Genomic_DNA"/>
</dbReference>
<proteinExistence type="predicted"/>
<name>A0A1T4NWT2_9HYPH</name>
<organism evidence="2 3">
    <name type="scientific">Enhydrobacter aerosaccus</name>
    <dbReference type="NCBI Taxonomy" id="225324"/>
    <lineage>
        <taxon>Bacteria</taxon>
        <taxon>Pseudomonadati</taxon>
        <taxon>Pseudomonadota</taxon>
        <taxon>Alphaproteobacteria</taxon>
        <taxon>Hyphomicrobiales</taxon>
        <taxon>Enhydrobacter</taxon>
    </lineage>
</organism>
<dbReference type="Proteomes" id="UP000190092">
    <property type="component" value="Unassembled WGS sequence"/>
</dbReference>
<dbReference type="AlphaFoldDB" id="A0A1T4NWT2"/>
<evidence type="ECO:0000256" key="1">
    <source>
        <dbReference type="SAM" id="MobiDB-lite"/>
    </source>
</evidence>
<dbReference type="STRING" id="225324.SAMN02745126_02498"/>
<feature type="compositionally biased region" description="Basic and acidic residues" evidence="1">
    <location>
        <begin position="54"/>
        <end position="79"/>
    </location>
</feature>